<evidence type="ECO:0000313" key="1">
    <source>
        <dbReference type="Ensembl" id="ENSDCDP00010050070.1"/>
    </source>
</evidence>
<sequence>MVQDEITYYDGHPVVVEFARLERATWHRDLSGEEVEDINADISIFIDLHTYKIIKKKKQCTVAMTDHNVRIPVDELDELLQTPEAAFQAAHHKPGTGVLGCCSPTQVLQDDPDNLDQCEDQRPKRQRAHVIPVHSESAGQRALAQRNDKVNAPQEGHNVVDLQVEEVPLVEALGVVVDEHAAG</sequence>
<keyword evidence="2" id="KW-1185">Reference proteome</keyword>
<reference evidence="1" key="2">
    <citation type="submission" date="2025-08" db="UniProtKB">
        <authorList>
            <consortium name="Ensembl"/>
        </authorList>
    </citation>
    <scope>IDENTIFICATION</scope>
</reference>
<reference evidence="1 2" key="1">
    <citation type="submission" date="2020-06" db="EMBL/GenBank/DDBJ databases">
        <authorList>
            <consortium name="Wellcome Sanger Institute Data Sharing"/>
        </authorList>
    </citation>
    <scope>NUCLEOTIDE SEQUENCE [LARGE SCALE GENOMIC DNA]</scope>
</reference>
<organism evidence="1 2">
    <name type="scientific">Denticeps clupeoides</name>
    <name type="common">denticle herring</name>
    <dbReference type="NCBI Taxonomy" id="299321"/>
    <lineage>
        <taxon>Eukaryota</taxon>
        <taxon>Metazoa</taxon>
        <taxon>Chordata</taxon>
        <taxon>Craniata</taxon>
        <taxon>Vertebrata</taxon>
        <taxon>Euteleostomi</taxon>
        <taxon>Actinopterygii</taxon>
        <taxon>Neopterygii</taxon>
        <taxon>Teleostei</taxon>
        <taxon>Clupei</taxon>
        <taxon>Clupeiformes</taxon>
        <taxon>Denticipitoidei</taxon>
        <taxon>Denticipitidae</taxon>
        <taxon>Denticeps</taxon>
    </lineage>
</organism>
<dbReference type="Proteomes" id="UP000694580">
    <property type="component" value="Chromosome 20"/>
</dbReference>
<protein>
    <submittedName>
        <fullName evidence="1">Uncharacterized protein</fullName>
    </submittedName>
</protein>
<reference evidence="1" key="3">
    <citation type="submission" date="2025-09" db="UniProtKB">
        <authorList>
            <consortium name="Ensembl"/>
        </authorList>
    </citation>
    <scope>IDENTIFICATION</scope>
</reference>
<proteinExistence type="predicted"/>
<evidence type="ECO:0000313" key="2">
    <source>
        <dbReference type="Proteomes" id="UP000694580"/>
    </source>
</evidence>
<dbReference type="Ensembl" id="ENSDCDT00010060488.1">
    <property type="protein sequence ID" value="ENSDCDP00010050070.1"/>
    <property type="gene ID" value="ENSDCDG00010029792.1"/>
</dbReference>
<name>A0AAY4DXP8_9TELE</name>
<dbReference type="GeneTree" id="ENSGT00940000180503"/>
<accession>A0AAY4DXP8</accession>
<dbReference type="AlphaFoldDB" id="A0AAY4DXP8"/>